<dbReference type="AlphaFoldDB" id="A0A7Y9ARP5"/>
<comment type="caution">
    <text evidence="6">The sequence shown here is derived from an EMBL/GenBank/DDBJ whole genome shotgun (WGS) entry which is preliminary data.</text>
</comment>
<dbReference type="Gene3D" id="1.10.10.60">
    <property type="entry name" value="Homeodomain-like"/>
    <property type="match status" value="1"/>
</dbReference>
<dbReference type="InterPro" id="IPR009057">
    <property type="entry name" value="Homeodomain-like_sf"/>
</dbReference>
<dbReference type="InterPro" id="IPR050204">
    <property type="entry name" value="AraC_XylS_family_regulators"/>
</dbReference>
<feature type="region of interest" description="Disordered" evidence="4">
    <location>
        <begin position="316"/>
        <end position="337"/>
    </location>
</feature>
<evidence type="ECO:0000256" key="3">
    <source>
        <dbReference type="ARBA" id="ARBA00023163"/>
    </source>
</evidence>
<dbReference type="PANTHER" id="PTHR46796">
    <property type="entry name" value="HTH-TYPE TRANSCRIPTIONAL ACTIVATOR RHAS-RELATED"/>
    <property type="match status" value="1"/>
</dbReference>
<feature type="domain" description="HTH araC/xylS-type" evidence="5">
    <location>
        <begin position="212"/>
        <end position="313"/>
    </location>
</feature>
<dbReference type="Pfam" id="PF12833">
    <property type="entry name" value="HTH_18"/>
    <property type="match status" value="1"/>
</dbReference>
<dbReference type="Proteomes" id="UP000521922">
    <property type="component" value="Unassembled WGS sequence"/>
</dbReference>
<proteinExistence type="predicted"/>
<protein>
    <submittedName>
        <fullName evidence="6">AraC-like DNA-binding protein</fullName>
    </submittedName>
</protein>
<organism evidence="6 7">
    <name type="scientific">Kineococcus aurantiacus</name>
    <dbReference type="NCBI Taxonomy" id="37633"/>
    <lineage>
        <taxon>Bacteria</taxon>
        <taxon>Bacillati</taxon>
        <taxon>Actinomycetota</taxon>
        <taxon>Actinomycetes</taxon>
        <taxon>Kineosporiales</taxon>
        <taxon>Kineosporiaceae</taxon>
        <taxon>Kineococcus</taxon>
    </lineage>
</organism>
<keyword evidence="1" id="KW-0805">Transcription regulation</keyword>
<evidence type="ECO:0000313" key="7">
    <source>
        <dbReference type="Proteomes" id="UP000521922"/>
    </source>
</evidence>
<gene>
    <name evidence="6" type="ORF">BJ968_000076</name>
</gene>
<keyword evidence="2 6" id="KW-0238">DNA-binding</keyword>
<dbReference type="RefSeq" id="WP_179748240.1">
    <property type="nucleotide sequence ID" value="NZ_BAAAGN010000002.1"/>
</dbReference>
<keyword evidence="3" id="KW-0804">Transcription</keyword>
<dbReference type="GO" id="GO:0003700">
    <property type="term" value="F:DNA-binding transcription factor activity"/>
    <property type="evidence" value="ECO:0007669"/>
    <property type="project" value="InterPro"/>
</dbReference>
<evidence type="ECO:0000256" key="2">
    <source>
        <dbReference type="ARBA" id="ARBA00023125"/>
    </source>
</evidence>
<dbReference type="SMART" id="SM00342">
    <property type="entry name" value="HTH_ARAC"/>
    <property type="match status" value="1"/>
</dbReference>
<reference evidence="6 7" key="1">
    <citation type="submission" date="2020-07" db="EMBL/GenBank/DDBJ databases">
        <title>Sequencing the genomes of 1000 actinobacteria strains.</title>
        <authorList>
            <person name="Klenk H.-P."/>
        </authorList>
    </citation>
    <scope>NUCLEOTIDE SEQUENCE [LARGE SCALE GENOMIC DNA]</scope>
    <source>
        <strain evidence="6 7">DSM 7487</strain>
    </source>
</reference>
<evidence type="ECO:0000256" key="1">
    <source>
        <dbReference type="ARBA" id="ARBA00023015"/>
    </source>
</evidence>
<evidence type="ECO:0000259" key="5">
    <source>
        <dbReference type="PROSITE" id="PS01124"/>
    </source>
</evidence>
<sequence length="337" mass="37038">MPVLLDTSSLPAHERADAVRAALEGAVSKARVWAPPDACSRITRWDLGPGAHVIHHASRGHRLTRTRQHLTSDTAERISVGVSTRGSMLLRHRDTLLGDRIGELQLIDLTSPYDLLVEGDSCVHAVTIDCSHLGLPVDAVRRAVPLISRSPLYSLVRRHLLELPDAVDTLPAGPALGMLGTSTTELVRALIASVSETSDRTVREALHESLFVRMTTFIQQHQRDTDLTADRLAARFGVSVRAVYAAFARNEESLAEWVIRGRLEGARHDLATHARDWGAVGRVAAAWGFKDARHFARRFRDHYGMSPREWQRRCAAPSADGWAGSGSSSARRGRVTT</sequence>
<evidence type="ECO:0000256" key="4">
    <source>
        <dbReference type="SAM" id="MobiDB-lite"/>
    </source>
</evidence>
<evidence type="ECO:0000313" key="6">
    <source>
        <dbReference type="EMBL" id="NYD20536.1"/>
    </source>
</evidence>
<keyword evidence="7" id="KW-1185">Reference proteome</keyword>
<name>A0A7Y9ARP5_9ACTN</name>
<dbReference type="EMBL" id="JACCBB010000001">
    <property type="protein sequence ID" value="NYD20536.1"/>
    <property type="molecule type" value="Genomic_DNA"/>
</dbReference>
<dbReference type="GO" id="GO:0043565">
    <property type="term" value="F:sequence-specific DNA binding"/>
    <property type="evidence" value="ECO:0007669"/>
    <property type="project" value="InterPro"/>
</dbReference>
<dbReference type="SUPFAM" id="SSF46689">
    <property type="entry name" value="Homeodomain-like"/>
    <property type="match status" value="1"/>
</dbReference>
<dbReference type="InterPro" id="IPR018060">
    <property type="entry name" value="HTH_AraC"/>
</dbReference>
<dbReference type="InterPro" id="IPR018062">
    <property type="entry name" value="HTH_AraC-typ_CS"/>
</dbReference>
<feature type="compositionally biased region" description="Low complexity" evidence="4">
    <location>
        <begin position="316"/>
        <end position="330"/>
    </location>
</feature>
<dbReference type="PROSITE" id="PS01124">
    <property type="entry name" value="HTH_ARAC_FAMILY_2"/>
    <property type="match status" value="1"/>
</dbReference>
<dbReference type="PROSITE" id="PS00041">
    <property type="entry name" value="HTH_ARAC_FAMILY_1"/>
    <property type="match status" value="1"/>
</dbReference>
<accession>A0A7Y9ARP5</accession>